<feature type="transmembrane region" description="Helical" evidence="8">
    <location>
        <begin position="281"/>
        <end position="309"/>
    </location>
</feature>
<evidence type="ECO:0000256" key="2">
    <source>
        <dbReference type="ARBA" id="ARBA00010072"/>
    </source>
</evidence>
<organism evidence="10 11">
    <name type="scientific">Phyllobacterium sophorae</name>
    <dbReference type="NCBI Taxonomy" id="1520277"/>
    <lineage>
        <taxon>Bacteria</taxon>
        <taxon>Pseudomonadati</taxon>
        <taxon>Pseudomonadota</taxon>
        <taxon>Alphaproteobacteria</taxon>
        <taxon>Hyphomicrobiales</taxon>
        <taxon>Phyllobacteriaceae</taxon>
        <taxon>Phyllobacterium</taxon>
    </lineage>
</organism>
<dbReference type="NCBIfam" id="TIGR01726">
    <property type="entry name" value="HEQRo_perm_3TM"/>
    <property type="match status" value="1"/>
</dbReference>
<evidence type="ECO:0000256" key="6">
    <source>
        <dbReference type="ARBA" id="ARBA00022989"/>
    </source>
</evidence>
<name>A0A2P7BFH8_9HYPH</name>
<dbReference type="PANTHER" id="PTHR30614:SF41">
    <property type="entry name" value="INNER MEMBRANE AMINO-ACID ABC TRANSPORTER PERMEASE PROTEIN YHDY"/>
    <property type="match status" value="1"/>
</dbReference>
<keyword evidence="11" id="KW-1185">Reference proteome</keyword>
<feature type="transmembrane region" description="Helical" evidence="8">
    <location>
        <begin position="21"/>
        <end position="46"/>
    </location>
</feature>
<keyword evidence="3 8" id="KW-0813">Transport</keyword>
<dbReference type="GO" id="GO:0022857">
    <property type="term" value="F:transmembrane transporter activity"/>
    <property type="evidence" value="ECO:0007669"/>
    <property type="project" value="InterPro"/>
</dbReference>
<feature type="transmembrane region" description="Helical" evidence="8">
    <location>
        <begin position="153"/>
        <end position="176"/>
    </location>
</feature>
<evidence type="ECO:0000313" key="11">
    <source>
        <dbReference type="Proteomes" id="UP000241764"/>
    </source>
</evidence>
<keyword evidence="4" id="KW-1003">Cell membrane</keyword>
<evidence type="ECO:0000313" key="10">
    <source>
        <dbReference type="EMBL" id="PSH65188.1"/>
    </source>
</evidence>
<dbReference type="RefSeq" id="WP_106663603.1">
    <property type="nucleotide sequence ID" value="NZ_PGGM01000003.1"/>
</dbReference>
<feature type="domain" description="ABC transmembrane type-1" evidence="9">
    <location>
        <begin position="153"/>
        <end position="343"/>
    </location>
</feature>
<dbReference type="GO" id="GO:0006865">
    <property type="term" value="P:amino acid transport"/>
    <property type="evidence" value="ECO:0007669"/>
    <property type="project" value="TreeGrafter"/>
</dbReference>
<keyword evidence="6 8" id="KW-1133">Transmembrane helix</keyword>
<dbReference type="InterPro" id="IPR000515">
    <property type="entry name" value="MetI-like"/>
</dbReference>
<dbReference type="Gene3D" id="1.10.3720.10">
    <property type="entry name" value="MetI-like"/>
    <property type="match status" value="1"/>
</dbReference>
<dbReference type="Pfam" id="PF00528">
    <property type="entry name" value="BPD_transp_1"/>
    <property type="match status" value="1"/>
</dbReference>
<evidence type="ECO:0000256" key="7">
    <source>
        <dbReference type="ARBA" id="ARBA00023136"/>
    </source>
</evidence>
<evidence type="ECO:0000256" key="8">
    <source>
        <dbReference type="RuleBase" id="RU363032"/>
    </source>
</evidence>
<protein>
    <submittedName>
        <fullName evidence="10">Amino acid ABC transporter permease</fullName>
    </submittedName>
</protein>
<dbReference type="PANTHER" id="PTHR30614">
    <property type="entry name" value="MEMBRANE COMPONENT OF AMINO ACID ABC TRANSPORTER"/>
    <property type="match status" value="1"/>
</dbReference>
<dbReference type="GO" id="GO:0043190">
    <property type="term" value="C:ATP-binding cassette (ABC) transporter complex"/>
    <property type="evidence" value="ECO:0007669"/>
    <property type="project" value="InterPro"/>
</dbReference>
<dbReference type="InterPro" id="IPR043429">
    <property type="entry name" value="ArtM/GltK/GlnP/TcyL/YhdX-like"/>
</dbReference>
<dbReference type="InterPro" id="IPR035906">
    <property type="entry name" value="MetI-like_sf"/>
</dbReference>
<keyword evidence="7 8" id="KW-0472">Membrane</keyword>
<proteinExistence type="inferred from homology"/>
<comment type="caution">
    <text evidence="10">The sequence shown here is derived from an EMBL/GenBank/DDBJ whole genome shotgun (WGS) entry which is preliminary data.</text>
</comment>
<dbReference type="Proteomes" id="UP000241764">
    <property type="component" value="Unassembled WGS sequence"/>
</dbReference>
<reference evidence="11" key="1">
    <citation type="submission" date="2017-11" db="EMBL/GenBank/DDBJ databases">
        <authorList>
            <person name="Kuznetsova I."/>
            <person name="Sazanova A."/>
            <person name="Chirak E."/>
            <person name="Safronova V."/>
            <person name="Willems A."/>
        </authorList>
    </citation>
    <scope>NUCLEOTIDE SEQUENCE [LARGE SCALE GENOMIC DNA]</scope>
    <source>
        <strain evidence="11">CCBAU 03422</strain>
    </source>
</reference>
<feature type="transmembrane region" description="Helical" evidence="8">
    <location>
        <begin position="224"/>
        <end position="241"/>
    </location>
</feature>
<sequence length="359" mass="39608">MNSAVDPLARKMKWRQIWQKWLYGLFGTPLNTLITVFVVALLFWTVPSLLRWLFLDATWTGSAKDCASNTGACWAFIGAKLRFILFALYPPELDWRPTLVIGLLASLLVITGTPKFWTRHLVYLWIGVVILMWMLMAGTLVGPKVPTSRWGGLALTLLISVVGFACAFPIAILLALARRSKMGGLRTLSILFIETVRGVPMIAILYVAMLLVPMMLPAGFSPDALVRAQIGLTLFVAAYLAEVIRAGLQSVPHGQAEAASALGFGYWHIVRLIVLPQALRAVIPALVNLAIGILLNSTLVAVIGIFDLLNAAKNAANDPVWLGFYDESYIFVGLIYFSLCYSASRYSLWLERHLRAVKS</sequence>
<feature type="transmembrane region" description="Helical" evidence="8">
    <location>
        <begin position="121"/>
        <end position="141"/>
    </location>
</feature>
<comment type="similarity">
    <text evidence="2">Belongs to the binding-protein-dependent transport system permease family. HisMQ subfamily.</text>
</comment>
<keyword evidence="5 8" id="KW-0812">Transmembrane</keyword>
<evidence type="ECO:0000256" key="5">
    <source>
        <dbReference type="ARBA" id="ARBA00022692"/>
    </source>
</evidence>
<evidence type="ECO:0000256" key="1">
    <source>
        <dbReference type="ARBA" id="ARBA00004429"/>
    </source>
</evidence>
<feature type="transmembrane region" description="Helical" evidence="8">
    <location>
        <begin position="329"/>
        <end position="348"/>
    </location>
</feature>
<feature type="transmembrane region" description="Helical" evidence="8">
    <location>
        <begin position="95"/>
        <end position="114"/>
    </location>
</feature>
<dbReference type="OrthoDB" id="9771188at2"/>
<evidence type="ECO:0000256" key="4">
    <source>
        <dbReference type="ARBA" id="ARBA00022475"/>
    </source>
</evidence>
<dbReference type="SUPFAM" id="SSF161098">
    <property type="entry name" value="MetI-like"/>
    <property type="match status" value="1"/>
</dbReference>
<feature type="transmembrane region" description="Helical" evidence="8">
    <location>
        <begin position="188"/>
        <end position="212"/>
    </location>
</feature>
<dbReference type="AlphaFoldDB" id="A0A2P7BFH8"/>
<dbReference type="InterPro" id="IPR010065">
    <property type="entry name" value="AA_ABC_transptr_permease_3TM"/>
</dbReference>
<dbReference type="EMBL" id="PGGM01000003">
    <property type="protein sequence ID" value="PSH65188.1"/>
    <property type="molecule type" value="Genomic_DNA"/>
</dbReference>
<dbReference type="CDD" id="cd06261">
    <property type="entry name" value="TM_PBP2"/>
    <property type="match status" value="1"/>
</dbReference>
<evidence type="ECO:0000256" key="3">
    <source>
        <dbReference type="ARBA" id="ARBA00022448"/>
    </source>
</evidence>
<dbReference type="PROSITE" id="PS50928">
    <property type="entry name" value="ABC_TM1"/>
    <property type="match status" value="1"/>
</dbReference>
<evidence type="ECO:0000259" key="9">
    <source>
        <dbReference type="PROSITE" id="PS50928"/>
    </source>
</evidence>
<comment type="subcellular location">
    <subcellularLocation>
        <location evidence="1">Cell inner membrane</location>
        <topology evidence="1">Multi-pass membrane protein</topology>
    </subcellularLocation>
    <subcellularLocation>
        <location evidence="8">Cell membrane</location>
        <topology evidence="8">Multi-pass membrane protein</topology>
    </subcellularLocation>
</comment>
<accession>A0A2P7BFH8</accession>
<gene>
    <name evidence="10" type="ORF">CU103_09220</name>
</gene>